<keyword evidence="1" id="KW-0812">Transmembrane</keyword>
<dbReference type="RefSeq" id="WP_390314953.1">
    <property type="nucleotide sequence ID" value="NZ_JBHSPB010000003.1"/>
</dbReference>
<evidence type="ECO:0000256" key="1">
    <source>
        <dbReference type="SAM" id="Phobius"/>
    </source>
</evidence>
<proteinExistence type="predicted"/>
<feature type="transmembrane region" description="Helical" evidence="1">
    <location>
        <begin position="56"/>
        <end position="76"/>
    </location>
</feature>
<name>A0ABW0YYV0_9ACTN</name>
<gene>
    <name evidence="2" type="ORF">ACFP1Z_06660</name>
</gene>
<keyword evidence="3" id="KW-1185">Reference proteome</keyword>
<organism evidence="2 3">
    <name type="scientific">Streptomyces gamaensis</name>
    <dbReference type="NCBI Taxonomy" id="1763542"/>
    <lineage>
        <taxon>Bacteria</taxon>
        <taxon>Bacillati</taxon>
        <taxon>Actinomycetota</taxon>
        <taxon>Actinomycetes</taxon>
        <taxon>Kitasatosporales</taxon>
        <taxon>Streptomycetaceae</taxon>
        <taxon>Streptomyces</taxon>
    </lineage>
</organism>
<comment type="caution">
    <text evidence="2">The sequence shown here is derived from an EMBL/GenBank/DDBJ whole genome shotgun (WGS) entry which is preliminary data.</text>
</comment>
<sequence length="103" mass="10662">MTIRAQSTRTTGVLRGTAAAVDTLLSTFGFLILLIGVDGALGSNVFVSPQDHPSPYLFTAVGAGSLAAAHGISTLLRNLAHRAETRPAALLSSADTSRKDEAR</sequence>
<keyword evidence="1" id="KW-0472">Membrane</keyword>
<protein>
    <submittedName>
        <fullName evidence="2">Uncharacterized protein</fullName>
    </submittedName>
</protein>
<keyword evidence="1" id="KW-1133">Transmembrane helix</keyword>
<evidence type="ECO:0000313" key="3">
    <source>
        <dbReference type="Proteomes" id="UP001596083"/>
    </source>
</evidence>
<reference evidence="3" key="1">
    <citation type="journal article" date="2019" name="Int. J. Syst. Evol. Microbiol.">
        <title>The Global Catalogue of Microorganisms (GCM) 10K type strain sequencing project: providing services to taxonomists for standard genome sequencing and annotation.</title>
        <authorList>
            <consortium name="The Broad Institute Genomics Platform"/>
            <consortium name="The Broad Institute Genome Sequencing Center for Infectious Disease"/>
            <person name="Wu L."/>
            <person name="Ma J."/>
        </authorList>
    </citation>
    <scope>NUCLEOTIDE SEQUENCE [LARGE SCALE GENOMIC DNA]</scope>
    <source>
        <strain evidence="3">CGMCC 4.7304</strain>
    </source>
</reference>
<dbReference type="EMBL" id="JBHSPB010000003">
    <property type="protein sequence ID" value="MFC5719859.1"/>
    <property type="molecule type" value="Genomic_DNA"/>
</dbReference>
<feature type="transmembrane region" description="Helical" evidence="1">
    <location>
        <begin position="12"/>
        <end position="36"/>
    </location>
</feature>
<evidence type="ECO:0000313" key="2">
    <source>
        <dbReference type="EMBL" id="MFC5719859.1"/>
    </source>
</evidence>
<accession>A0ABW0YYV0</accession>
<dbReference type="Proteomes" id="UP001596083">
    <property type="component" value="Unassembled WGS sequence"/>
</dbReference>